<feature type="transmembrane region" description="Helical" evidence="1">
    <location>
        <begin position="54"/>
        <end position="84"/>
    </location>
</feature>
<proteinExistence type="predicted"/>
<dbReference type="CDD" id="cd00118">
    <property type="entry name" value="LysM"/>
    <property type="match status" value="1"/>
</dbReference>
<dbReference type="PROSITE" id="PS51782">
    <property type="entry name" value="LYSM"/>
    <property type="match status" value="1"/>
</dbReference>
<name>A0A7Y9UV41_9ACTN</name>
<gene>
    <name evidence="3" type="ORF">BJ989_001519</name>
</gene>
<dbReference type="Proteomes" id="UP000544110">
    <property type="component" value="Unassembled WGS sequence"/>
</dbReference>
<protein>
    <recommendedName>
        <fullName evidence="2">LysM domain-containing protein</fullName>
    </recommendedName>
</protein>
<dbReference type="InterPro" id="IPR036779">
    <property type="entry name" value="LysM_dom_sf"/>
</dbReference>
<dbReference type="Gene3D" id="3.10.350.10">
    <property type="entry name" value="LysM domain"/>
    <property type="match status" value="1"/>
</dbReference>
<evidence type="ECO:0000313" key="4">
    <source>
        <dbReference type="Proteomes" id="UP000544110"/>
    </source>
</evidence>
<organism evidence="3 4">
    <name type="scientific">Nocardioides perillae</name>
    <dbReference type="NCBI Taxonomy" id="1119534"/>
    <lineage>
        <taxon>Bacteria</taxon>
        <taxon>Bacillati</taxon>
        <taxon>Actinomycetota</taxon>
        <taxon>Actinomycetes</taxon>
        <taxon>Propionibacteriales</taxon>
        <taxon>Nocardioidaceae</taxon>
        <taxon>Nocardioides</taxon>
    </lineage>
</organism>
<sequence>MSRILVRLRATALAVGVTAAAGLLLRASVAELLLAARLLTSDGAGPVLDASFPLLLTWLAALALAAAAAWGWAVTLLVAVPLVVRPGTVETDRVAGGVPRAVRRALLTACGVALATGLALPAHADPGATGGAGSAGLRPWPSGTSSGAAALSGLPLPSRATAVDHGSAKVAASGAHVVQPGESLWSIAAANLPPGADDAEVTAAWQAVHRANRAVVGADPDLIHPDQQLRLPTL</sequence>
<dbReference type="EMBL" id="JACCAC010000001">
    <property type="protein sequence ID" value="NYG55215.1"/>
    <property type="molecule type" value="Genomic_DNA"/>
</dbReference>
<feature type="domain" description="LysM" evidence="2">
    <location>
        <begin position="174"/>
        <end position="231"/>
    </location>
</feature>
<comment type="caution">
    <text evidence="3">The sequence shown here is derived from an EMBL/GenBank/DDBJ whole genome shotgun (WGS) entry which is preliminary data.</text>
</comment>
<keyword evidence="1" id="KW-1133">Transmembrane helix</keyword>
<keyword evidence="1" id="KW-0812">Transmembrane</keyword>
<dbReference type="RefSeq" id="WP_218848760.1">
    <property type="nucleotide sequence ID" value="NZ_JACCAC010000001.1"/>
</dbReference>
<accession>A0A7Y9UV41</accession>
<reference evidence="3 4" key="1">
    <citation type="submission" date="2020-07" db="EMBL/GenBank/DDBJ databases">
        <title>Sequencing the genomes of 1000 actinobacteria strains.</title>
        <authorList>
            <person name="Klenk H.-P."/>
        </authorList>
    </citation>
    <scope>NUCLEOTIDE SEQUENCE [LARGE SCALE GENOMIC DNA]</scope>
    <source>
        <strain evidence="3 4">DSM 24552</strain>
    </source>
</reference>
<evidence type="ECO:0000256" key="1">
    <source>
        <dbReference type="SAM" id="Phobius"/>
    </source>
</evidence>
<keyword evidence="4" id="KW-1185">Reference proteome</keyword>
<evidence type="ECO:0000259" key="2">
    <source>
        <dbReference type="PROSITE" id="PS51782"/>
    </source>
</evidence>
<dbReference type="AlphaFoldDB" id="A0A7Y9UV41"/>
<evidence type="ECO:0000313" key="3">
    <source>
        <dbReference type="EMBL" id="NYG55215.1"/>
    </source>
</evidence>
<dbReference type="InterPro" id="IPR018392">
    <property type="entry name" value="LysM"/>
</dbReference>
<dbReference type="Pfam" id="PF01476">
    <property type="entry name" value="LysM"/>
    <property type="match status" value="1"/>
</dbReference>
<keyword evidence="1" id="KW-0472">Membrane</keyword>